<dbReference type="PANTHER" id="PTHR43698:SF1">
    <property type="entry name" value="BLL4564 PROTEIN"/>
    <property type="match status" value="1"/>
</dbReference>
<evidence type="ECO:0000313" key="2">
    <source>
        <dbReference type="EMBL" id="AKF27994.1"/>
    </source>
</evidence>
<gene>
    <name evidence="2" type="ORF">YH66_10720</name>
</gene>
<reference evidence="2 3" key="1">
    <citation type="submission" date="2015-04" db="EMBL/GenBank/DDBJ databases">
        <title>Complete Genome Sequence of Brevibacterium flavum ATCC 15168.</title>
        <authorList>
            <person name="Ahn J."/>
            <person name="Park G."/>
            <person name="Jeon W."/>
            <person name="Jang Y."/>
            <person name="Jang M."/>
            <person name="Lee H."/>
            <person name="Lee H."/>
        </authorList>
    </citation>
    <scope>NUCLEOTIDE SEQUENCE [LARGE SCALE GENOMIC DNA]</scope>
    <source>
        <strain evidence="2 3">ATCC 15168</strain>
    </source>
</reference>
<dbReference type="Gene3D" id="2.60.120.10">
    <property type="entry name" value="Jelly Rolls"/>
    <property type="match status" value="1"/>
</dbReference>
<keyword evidence="3" id="KW-1185">Reference proteome</keyword>
<dbReference type="EMBL" id="CP011309">
    <property type="protein sequence ID" value="AKF27994.1"/>
    <property type="molecule type" value="Genomic_DNA"/>
</dbReference>
<dbReference type="CDD" id="cd02233">
    <property type="entry name" value="cupin_HNL-like"/>
    <property type="match status" value="1"/>
</dbReference>
<dbReference type="InterPro" id="IPR014710">
    <property type="entry name" value="RmlC-like_jellyroll"/>
</dbReference>
<proteinExistence type="predicted"/>
<dbReference type="InterPro" id="IPR047263">
    <property type="entry name" value="HNL-like_cupin"/>
</dbReference>
<dbReference type="Proteomes" id="UP000034037">
    <property type="component" value="Chromosome"/>
</dbReference>
<evidence type="ECO:0000313" key="3">
    <source>
        <dbReference type="Proteomes" id="UP000034037"/>
    </source>
</evidence>
<dbReference type="PANTHER" id="PTHR43698">
    <property type="entry name" value="RIBD C-TERMINAL DOMAIN CONTAINING PROTEIN"/>
    <property type="match status" value="1"/>
</dbReference>
<dbReference type="InterPro" id="IPR013096">
    <property type="entry name" value="Cupin_2"/>
</dbReference>
<dbReference type="SUPFAM" id="SSF51182">
    <property type="entry name" value="RmlC-like cupins"/>
    <property type="match status" value="1"/>
</dbReference>
<feature type="domain" description="Cupin type-2" evidence="1">
    <location>
        <begin position="36"/>
        <end position="101"/>
    </location>
</feature>
<dbReference type="AlphaFoldDB" id="A0A0F6SRI0"/>
<dbReference type="Pfam" id="PF07883">
    <property type="entry name" value="Cupin_2"/>
    <property type="match status" value="1"/>
</dbReference>
<dbReference type="HOGENOM" id="CLU_072993_1_4_11"/>
<dbReference type="InterPro" id="IPR011051">
    <property type="entry name" value="RmlC_Cupin_sf"/>
</dbReference>
<protein>
    <recommendedName>
        <fullName evidence="1">Cupin type-2 domain-containing protein</fullName>
    </recommendedName>
</protein>
<dbReference type="PATRIC" id="fig|92706.3.peg.2250"/>
<evidence type="ECO:0000259" key="1">
    <source>
        <dbReference type="Pfam" id="PF07883"/>
    </source>
</evidence>
<accession>A0A0F6SRI0</accession>
<sequence length="133" mass="14439">MSIEFPLGNPAPAQWFSGEVHMAKLDDNVQIETVNVSFEAGGRTNWHTHPVGQNIIVLSGLGIYEAEGEPARLLEPGDVVFAAAGVRHWHGAVSGAPMFHVVVNLKGIDGETVDWEEPVDEEHYRSVSAELQA</sequence>
<name>A0A0F6SRI0_9CORY</name>
<dbReference type="RefSeq" id="WP_003859636.1">
    <property type="nucleotide sequence ID" value="NZ_CP011309.1"/>
</dbReference>
<organism evidence="2 3">
    <name type="scientific">[Brevibacterium] flavum</name>
    <dbReference type="NCBI Taxonomy" id="92706"/>
    <lineage>
        <taxon>Bacteria</taxon>
        <taxon>Bacillati</taxon>
        <taxon>Actinomycetota</taxon>
        <taxon>Actinomycetes</taxon>
        <taxon>Mycobacteriales</taxon>
        <taxon>Corynebacteriaceae</taxon>
        <taxon>Corynebacterium</taxon>
    </lineage>
</organism>